<dbReference type="InterPro" id="IPR036388">
    <property type="entry name" value="WH-like_DNA-bd_sf"/>
</dbReference>
<reference evidence="1 2" key="1">
    <citation type="submission" date="2017-07" db="EMBL/GenBank/DDBJ databases">
        <title>Tetzosporium hominis gen.nov. sp.nov.</title>
        <authorList>
            <person name="Tetz G."/>
            <person name="Tetz V."/>
        </authorList>
    </citation>
    <scope>NUCLEOTIDE SEQUENCE [LARGE SCALE GENOMIC DNA]</scope>
    <source>
        <strain evidence="1 2">VT-49</strain>
    </source>
</reference>
<dbReference type="AlphaFoldDB" id="A0A264W435"/>
<dbReference type="EMBL" id="NOKQ01000196">
    <property type="protein sequence ID" value="OZS78311.1"/>
    <property type="molecule type" value="Genomic_DNA"/>
</dbReference>
<dbReference type="InterPro" id="IPR036390">
    <property type="entry name" value="WH_DNA-bd_sf"/>
</dbReference>
<name>A0A264W435_9BACL</name>
<dbReference type="Proteomes" id="UP000217065">
    <property type="component" value="Unassembled WGS sequence"/>
</dbReference>
<evidence type="ECO:0000313" key="2">
    <source>
        <dbReference type="Proteomes" id="UP000217065"/>
    </source>
</evidence>
<proteinExistence type="predicted"/>
<accession>A0A264W435</accession>
<sequence length="110" mass="12629">MTEEELIVNANSILTTRPMDQLYVTGLKKRFLETLKEESMIFASHAPNRVHAVIQAVFDLMNQERVVEASKSEIAERAGLTLYFASQILKQLEKEGYVLLRRGIMVLQFK</sequence>
<organism evidence="1 2">
    <name type="scientific">Tetzosporium hominis</name>
    <dbReference type="NCBI Taxonomy" id="2020506"/>
    <lineage>
        <taxon>Bacteria</taxon>
        <taxon>Bacillati</taxon>
        <taxon>Bacillota</taxon>
        <taxon>Bacilli</taxon>
        <taxon>Bacillales</taxon>
        <taxon>Caryophanaceae</taxon>
        <taxon>Tetzosporium</taxon>
    </lineage>
</organism>
<gene>
    <name evidence="1" type="ORF">CF394_06010</name>
</gene>
<dbReference type="Gene3D" id="1.10.10.10">
    <property type="entry name" value="Winged helix-like DNA-binding domain superfamily/Winged helix DNA-binding domain"/>
    <property type="match status" value="1"/>
</dbReference>
<dbReference type="SUPFAM" id="SSF46785">
    <property type="entry name" value="Winged helix' DNA-binding domain"/>
    <property type="match status" value="1"/>
</dbReference>
<keyword evidence="2" id="KW-1185">Reference proteome</keyword>
<protein>
    <submittedName>
        <fullName evidence="1">Uncharacterized protein</fullName>
    </submittedName>
</protein>
<comment type="caution">
    <text evidence="1">The sequence shown here is derived from an EMBL/GenBank/DDBJ whole genome shotgun (WGS) entry which is preliminary data.</text>
</comment>
<evidence type="ECO:0000313" key="1">
    <source>
        <dbReference type="EMBL" id="OZS78311.1"/>
    </source>
</evidence>
<dbReference type="OrthoDB" id="9831496at2"/>